<feature type="transmembrane region" description="Helical" evidence="8">
    <location>
        <begin position="176"/>
        <end position="198"/>
    </location>
</feature>
<keyword evidence="6 8" id="KW-1133">Transmembrane helix</keyword>
<evidence type="ECO:0000259" key="9">
    <source>
        <dbReference type="PROSITE" id="PS50928"/>
    </source>
</evidence>
<evidence type="ECO:0000313" key="11">
    <source>
        <dbReference type="Proteomes" id="UP000523000"/>
    </source>
</evidence>
<evidence type="ECO:0000256" key="6">
    <source>
        <dbReference type="ARBA" id="ARBA00022989"/>
    </source>
</evidence>
<dbReference type="GO" id="GO:0043190">
    <property type="term" value="C:ATP-binding cassette (ABC) transporter complex"/>
    <property type="evidence" value="ECO:0007669"/>
    <property type="project" value="InterPro"/>
</dbReference>
<comment type="similarity">
    <text evidence="8">Belongs to the binding-protein-dependent transport system permease family.</text>
</comment>
<evidence type="ECO:0000256" key="5">
    <source>
        <dbReference type="ARBA" id="ARBA00022970"/>
    </source>
</evidence>
<dbReference type="NCBIfam" id="TIGR01726">
    <property type="entry name" value="HEQRo_perm_3TM"/>
    <property type="match status" value="1"/>
</dbReference>
<keyword evidence="11" id="KW-1185">Reference proteome</keyword>
<dbReference type="Pfam" id="PF00528">
    <property type="entry name" value="BPD_transp_1"/>
    <property type="match status" value="1"/>
</dbReference>
<dbReference type="InterPro" id="IPR000515">
    <property type="entry name" value="MetI-like"/>
</dbReference>
<feature type="transmembrane region" description="Helical" evidence="8">
    <location>
        <begin position="63"/>
        <end position="91"/>
    </location>
</feature>
<feature type="domain" description="ABC transmembrane type-1" evidence="9">
    <location>
        <begin position="10"/>
        <end position="196"/>
    </location>
</feature>
<keyword evidence="7 8" id="KW-0472">Membrane</keyword>
<evidence type="ECO:0000256" key="7">
    <source>
        <dbReference type="ARBA" id="ARBA00023136"/>
    </source>
</evidence>
<dbReference type="Gene3D" id="1.10.3720.10">
    <property type="entry name" value="MetI-like"/>
    <property type="match status" value="1"/>
</dbReference>
<evidence type="ECO:0000256" key="8">
    <source>
        <dbReference type="RuleBase" id="RU363032"/>
    </source>
</evidence>
<keyword evidence="4 8" id="KW-0812">Transmembrane</keyword>
<evidence type="ECO:0000256" key="3">
    <source>
        <dbReference type="ARBA" id="ARBA00022475"/>
    </source>
</evidence>
<dbReference type="InterPro" id="IPR035906">
    <property type="entry name" value="MetI-like_sf"/>
</dbReference>
<proteinExistence type="inferred from homology"/>
<sequence>MTVEGVARALEQTLLIWLVSLGIAAILAIFIAYLRMSKRRVFRWFAVAYIRIARGIPPLSWMFLIYFGISIGGMTPSVAAIIALGFVFAAYMAEVYRSSIESVSGGVLEAATALGLSQTQAMFRVVIPTSVRLMIGNASSIVISVLKESSLASLIGVVELTNYAASTVQMSGNGMFVYFIVGCVYLVLSSIVGVAARFGSKPVKATV</sequence>
<dbReference type="InterPro" id="IPR043429">
    <property type="entry name" value="ArtM/GltK/GlnP/TcyL/YhdX-like"/>
</dbReference>
<dbReference type="PANTHER" id="PTHR30614:SF0">
    <property type="entry name" value="L-CYSTINE TRANSPORT SYSTEM PERMEASE PROTEIN TCYL"/>
    <property type="match status" value="1"/>
</dbReference>
<dbReference type="AlphaFoldDB" id="A0A839QU84"/>
<feature type="transmembrane region" description="Helical" evidence="8">
    <location>
        <begin position="14"/>
        <end position="34"/>
    </location>
</feature>
<dbReference type="EMBL" id="JACHVS010000005">
    <property type="protein sequence ID" value="MBB2997526.1"/>
    <property type="molecule type" value="Genomic_DNA"/>
</dbReference>
<protein>
    <submittedName>
        <fullName evidence="10">Polar amino acid transport system permease protein/cystine transport system permease protein</fullName>
    </submittedName>
</protein>
<dbReference type="SUPFAM" id="SSF161098">
    <property type="entry name" value="MetI-like"/>
    <property type="match status" value="1"/>
</dbReference>
<dbReference type="GO" id="GO:0006865">
    <property type="term" value="P:amino acid transport"/>
    <property type="evidence" value="ECO:0007669"/>
    <property type="project" value="UniProtKB-KW"/>
</dbReference>
<dbReference type="CDD" id="cd06261">
    <property type="entry name" value="TM_PBP2"/>
    <property type="match status" value="1"/>
</dbReference>
<name>A0A839QU84_9MICC</name>
<dbReference type="PANTHER" id="PTHR30614">
    <property type="entry name" value="MEMBRANE COMPONENT OF AMINO ACID ABC TRANSPORTER"/>
    <property type="match status" value="1"/>
</dbReference>
<gene>
    <name evidence="10" type="ORF">E9229_003798</name>
</gene>
<evidence type="ECO:0000256" key="4">
    <source>
        <dbReference type="ARBA" id="ARBA00022692"/>
    </source>
</evidence>
<feature type="transmembrane region" description="Helical" evidence="8">
    <location>
        <begin position="41"/>
        <end position="57"/>
    </location>
</feature>
<comment type="subcellular location">
    <subcellularLocation>
        <location evidence="1 8">Cell membrane</location>
        <topology evidence="1 8">Multi-pass membrane protein</topology>
    </subcellularLocation>
</comment>
<evidence type="ECO:0000313" key="10">
    <source>
        <dbReference type="EMBL" id="MBB2997526.1"/>
    </source>
</evidence>
<dbReference type="GO" id="GO:0022857">
    <property type="term" value="F:transmembrane transporter activity"/>
    <property type="evidence" value="ECO:0007669"/>
    <property type="project" value="InterPro"/>
</dbReference>
<reference evidence="10 11" key="1">
    <citation type="submission" date="2020-08" db="EMBL/GenBank/DDBJ databases">
        <title>Sequencing the genomes of 1000 actinobacteria strains.</title>
        <authorList>
            <person name="Klenk H.-P."/>
        </authorList>
    </citation>
    <scope>NUCLEOTIDE SEQUENCE [LARGE SCALE GENOMIC DNA]</scope>
    <source>
        <strain evidence="10 11">DSM 22826</strain>
    </source>
</reference>
<comment type="caution">
    <text evidence="10">The sequence shown here is derived from an EMBL/GenBank/DDBJ whole genome shotgun (WGS) entry which is preliminary data.</text>
</comment>
<accession>A0A839QU84</accession>
<evidence type="ECO:0000256" key="1">
    <source>
        <dbReference type="ARBA" id="ARBA00004651"/>
    </source>
</evidence>
<dbReference type="InterPro" id="IPR010065">
    <property type="entry name" value="AA_ABC_transptr_permease_3TM"/>
</dbReference>
<keyword evidence="2 8" id="KW-0813">Transport</keyword>
<evidence type="ECO:0000256" key="2">
    <source>
        <dbReference type="ARBA" id="ARBA00022448"/>
    </source>
</evidence>
<dbReference type="PROSITE" id="PS50928">
    <property type="entry name" value="ABC_TM1"/>
    <property type="match status" value="1"/>
</dbReference>
<organism evidence="10 11">
    <name type="scientific">Paeniglutamicibacter cryotolerans</name>
    <dbReference type="NCBI Taxonomy" id="670079"/>
    <lineage>
        <taxon>Bacteria</taxon>
        <taxon>Bacillati</taxon>
        <taxon>Actinomycetota</taxon>
        <taxon>Actinomycetes</taxon>
        <taxon>Micrococcales</taxon>
        <taxon>Micrococcaceae</taxon>
        <taxon>Paeniglutamicibacter</taxon>
    </lineage>
</organism>
<keyword evidence="3" id="KW-1003">Cell membrane</keyword>
<dbReference type="Proteomes" id="UP000523000">
    <property type="component" value="Unassembled WGS sequence"/>
</dbReference>
<dbReference type="RefSeq" id="WP_183513183.1">
    <property type="nucleotide sequence ID" value="NZ_BAABGK010000093.1"/>
</dbReference>
<keyword evidence="5" id="KW-0029">Amino-acid transport</keyword>